<gene>
    <name evidence="1" type="ORF">ACFO4O_04340</name>
</gene>
<reference evidence="2" key="1">
    <citation type="journal article" date="2019" name="Int. J. Syst. Evol. Microbiol.">
        <title>The Global Catalogue of Microorganisms (GCM) 10K type strain sequencing project: providing services to taxonomists for standard genome sequencing and annotation.</title>
        <authorList>
            <consortium name="The Broad Institute Genomics Platform"/>
            <consortium name="The Broad Institute Genome Sequencing Center for Infectious Disease"/>
            <person name="Wu L."/>
            <person name="Ma J."/>
        </authorList>
    </citation>
    <scope>NUCLEOTIDE SEQUENCE [LARGE SCALE GENOMIC DNA]</scope>
    <source>
        <strain evidence="2">KACC 12507</strain>
    </source>
</reference>
<dbReference type="Proteomes" id="UP001595897">
    <property type="component" value="Unassembled WGS sequence"/>
</dbReference>
<comment type="caution">
    <text evidence="1">The sequence shown here is derived from an EMBL/GenBank/DDBJ whole genome shotgun (WGS) entry which is preliminary data.</text>
</comment>
<organism evidence="1 2">
    <name type="scientific">Glaciecola siphonariae</name>
    <dbReference type="NCBI Taxonomy" id="521012"/>
    <lineage>
        <taxon>Bacteria</taxon>
        <taxon>Pseudomonadati</taxon>
        <taxon>Pseudomonadota</taxon>
        <taxon>Gammaproteobacteria</taxon>
        <taxon>Alteromonadales</taxon>
        <taxon>Alteromonadaceae</taxon>
        <taxon>Glaciecola</taxon>
    </lineage>
</organism>
<dbReference type="RefSeq" id="WP_382406135.1">
    <property type="nucleotide sequence ID" value="NZ_JBHSGU010000002.1"/>
</dbReference>
<evidence type="ECO:0000313" key="2">
    <source>
        <dbReference type="Proteomes" id="UP001595897"/>
    </source>
</evidence>
<evidence type="ECO:0000313" key="1">
    <source>
        <dbReference type="EMBL" id="MFC4699387.1"/>
    </source>
</evidence>
<sequence length="96" mass="11164">MSSIEEILNAACNDVLQHLGVFVFINGKRYSAVIEDDEFEDEAGYRRFIALSFSREDAKYVQENDTIVFDDNHYVVRRKPPHNAIDPFVRVELKRA</sequence>
<protein>
    <submittedName>
        <fullName evidence="1">Uncharacterized protein</fullName>
    </submittedName>
</protein>
<accession>A0ABV9LSF3</accession>
<dbReference type="EMBL" id="JBHSGU010000002">
    <property type="protein sequence ID" value="MFC4699387.1"/>
    <property type="molecule type" value="Genomic_DNA"/>
</dbReference>
<name>A0ABV9LSF3_9ALTE</name>
<proteinExistence type="predicted"/>
<keyword evidence="2" id="KW-1185">Reference proteome</keyword>